<dbReference type="Pfam" id="PF10502">
    <property type="entry name" value="Peptidase_S26"/>
    <property type="match status" value="1"/>
</dbReference>
<dbReference type="NCBIfam" id="TIGR02228">
    <property type="entry name" value="sigpep_I_arch"/>
    <property type="match status" value="1"/>
</dbReference>
<dbReference type="CDD" id="cd06530">
    <property type="entry name" value="S26_SPase_I"/>
    <property type="match status" value="1"/>
</dbReference>
<dbReference type="EMBL" id="BRVS01000013">
    <property type="protein sequence ID" value="GLB68161.1"/>
    <property type="molecule type" value="Genomic_DNA"/>
</dbReference>
<sequence length="191" mass="20487">MTVAGVETSPGTKPRGMRHAVGRVLGFVALCVALFAAVILIVIPAVTGSQPYTVLTNSMAPKYPPGTLLIVKPADFANLKIGDVVTYQLRSGEPEVVTHRIVSIGVNQEGDRTLITKGDNNSLEDEVPVREVQVRGKLLYSVPQVGWAANWMENNNREGVAKWVAVGLIGYGVVTILRGAQESRRKKKAGA</sequence>
<feature type="domain" description="Peptidase S26" evidence="7">
    <location>
        <begin position="30"/>
        <end position="103"/>
    </location>
</feature>
<keyword evidence="3 6" id="KW-1133">Transmembrane helix</keyword>
<evidence type="ECO:0000313" key="8">
    <source>
        <dbReference type="EMBL" id="GLB68161.1"/>
    </source>
</evidence>
<evidence type="ECO:0000313" key="9">
    <source>
        <dbReference type="Proteomes" id="UP001209654"/>
    </source>
</evidence>
<comment type="subcellular location">
    <subcellularLocation>
        <location evidence="1">Membrane</location>
    </subcellularLocation>
</comment>
<organism evidence="8 9">
    <name type="scientific">Arthrobacter mangrovi</name>
    <dbReference type="NCBI Taxonomy" id="2966350"/>
    <lineage>
        <taxon>Bacteria</taxon>
        <taxon>Bacillati</taxon>
        <taxon>Actinomycetota</taxon>
        <taxon>Actinomycetes</taxon>
        <taxon>Micrococcales</taxon>
        <taxon>Micrococcaceae</taxon>
        <taxon>Arthrobacter</taxon>
    </lineage>
</organism>
<evidence type="ECO:0000256" key="5">
    <source>
        <dbReference type="NCBIfam" id="TIGR02228"/>
    </source>
</evidence>
<evidence type="ECO:0000256" key="3">
    <source>
        <dbReference type="ARBA" id="ARBA00022989"/>
    </source>
</evidence>
<name>A0ABQ5MVZ3_9MICC</name>
<dbReference type="InterPro" id="IPR019533">
    <property type="entry name" value="Peptidase_S26"/>
</dbReference>
<keyword evidence="2 6" id="KW-0812">Transmembrane</keyword>
<proteinExistence type="predicted"/>
<accession>A0ABQ5MVZ3</accession>
<feature type="transmembrane region" description="Helical" evidence="6">
    <location>
        <begin position="160"/>
        <end position="180"/>
    </location>
</feature>
<dbReference type="InterPro" id="IPR001733">
    <property type="entry name" value="Peptidase_S26B"/>
</dbReference>
<evidence type="ECO:0000256" key="1">
    <source>
        <dbReference type="ARBA" id="ARBA00004370"/>
    </source>
</evidence>
<comment type="caution">
    <text evidence="8">The sequence shown here is derived from an EMBL/GenBank/DDBJ whole genome shotgun (WGS) entry which is preliminary data.</text>
</comment>
<reference evidence="8 9" key="1">
    <citation type="journal article" date="2023" name="Int. J. Syst. Evol. Microbiol.">
        <title>Arthrobacter mangrovi sp. nov., an actinobacterium isolated from the rhizosphere of a mangrove.</title>
        <authorList>
            <person name="Hamada M."/>
            <person name="Saitou S."/>
            <person name="Enomoto N."/>
            <person name="Nanri K."/>
            <person name="Hidaka K."/>
            <person name="Miura T."/>
            <person name="Tamura T."/>
        </authorList>
    </citation>
    <scope>NUCLEOTIDE SEQUENCE [LARGE SCALE GENOMIC DNA]</scope>
    <source>
        <strain evidence="8 9">NBRC 112813</strain>
    </source>
</reference>
<gene>
    <name evidence="8" type="primary">sipW</name>
    <name evidence="8" type="ORF">AHIS1636_26030</name>
</gene>
<dbReference type="SUPFAM" id="SSF51306">
    <property type="entry name" value="LexA/Signal peptidase"/>
    <property type="match status" value="1"/>
</dbReference>
<dbReference type="Proteomes" id="UP001209654">
    <property type="component" value="Unassembled WGS sequence"/>
</dbReference>
<dbReference type="RefSeq" id="WP_264796261.1">
    <property type="nucleotide sequence ID" value="NZ_BRVS01000013.1"/>
</dbReference>
<keyword evidence="4 6" id="KW-0472">Membrane</keyword>
<dbReference type="PANTHER" id="PTHR10806">
    <property type="entry name" value="SIGNAL PEPTIDASE COMPLEX CATALYTIC SUBUNIT SEC11"/>
    <property type="match status" value="1"/>
</dbReference>
<evidence type="ECO:0000256" key="4">
    <source>
        <dbReference type="ARBA" id="ARBA00023136"/>
    </source>
</evidence>
<dbReference type="EC" id="3.4.21.89" evidence="5"/>
<evidence type="ECO:0000256" key="6">
    <source>
        <dbReference type="SAM" id="Phobius"/>
    </source>
</evidence>
<protein>
    <recommendedName>
        <fullName evidence="5">Signal peptidase I</fullName>
        <ecNumber evidence="5">3.4.21.89</ecNumber>
    </recommendedName>
</protein>
<feature type="transmembrane region" description="Helical" evidence="6">
    <location>
        <begin position="24"/>
        <end position="46"/>
    </location>
</feature>
<evidence type="ECO:0000256" key="2">
    <source>
        <dbReference type="ARBA" id="ARBA00022692"/>
    </source>
</evidence>
<dbReference type="PANTHER" id="PTHR10806:SF6">
    <property type="entry name" value="SIGNAL PEPTIDASE COMPLEX CATALYTIC SUBUNIT SEC11"/>
    <property type="match status" value="1"/>
</dbReference>
<keyword evidence="9" id="KW-1185">Reference proteome</keyword>
<dbReference type="InterPro" id="IPR036286">
    <property type="entry name" value="LexA/Signal_pep-like_sf"/>
</dbReference>
<evidence type="ECO:0000259" key="7">
    <source>
        <dbReference type="Pfam" id="PF10502"/>
    </source>
</evidence>